<comment type="caution">
    <text evidence="2">The sequence shown here is derived from an EMBL/GenBank/DDBJ whole genome shotgun (WGS) entry which is preliminary data.</text>
</comment>
<keyword evidence="4" id="KW-1185">Reference proteome</keyword>
<organism evidence="2">
    <name type="scientific">Candidatus Berkiella aquae</name>
    <dbReference type="NCBI Taxonomy" id="295108"/>
    <lineage>
        <taxon>Bacteria</taxon>
        <taxon>Pseudomonadati</taxon>
        <taxon>Pseudomonadota</taxon>
        <taxon>Gammaproteobacteria</taxon>
        <taxon>Candidatus Berkiellales</taxon>
        <taxon>Candidatus Berkiellaceae</taxon>
        <taxon>Candidatus Berkiella</taxon>
    </lineage>
</organism>
<dbReference type="AlphaFoldDB" id="A0A0Q9YQD1"/>
<dbReference type="EMBL" id="LKAJ01000018">
    <property type="protein sequence ID" value="KRG18910.1"/>
    <property type="molecule type" value="Genomic_DNA"/>
</dbReference>
<evidence type="ECO:0000313" key="2">
    <source>
        <dbReference type="EMBL" id="KRG18910.1"/>
    </source>
</evidence>
<dbReference type="RefSeq" id="WP_075067490.1">
    <property type="nucleotide sequence ID" value="NZ_LKAJ02000001.1"/>
</dbReference>
<evidence type="ECO:0000313" key="4">
    <source>
        <dbReference type="Proteomes" id="UP000051497"/>
    </source>
</evidence>
<feature type="signal peptide" evidence="1">
    <location>
        <begin position="1"/>
        <end position="21"/>
    </location>
</feature>
<sequence length="110" mass="12770">MCRFAYLVFLIITTTSMPVMSHDKTSELFIYERYPYTATPIPFKNDIQKLQEDILSVKQNGTPNSHFAVPSTKIRLFPEKVPNLVNQKYIPIPKQELVTIENALERNLQL</sequence>
<protein>
    <submittedName>
        <fullName evidence="2">Uncharacterized protein</fullName>
    </submittedName>
</protein>
<evidence type="ECO:0000256" key="1">
    <source>
        <dbReference type="SAM" id="SignalP"/>
    </source>
</evidence>
<feature type="chain" id="PRO_5043129799" evidence="1">
    <location>
        <begin position="22"/>
        <end position="110"/>
    </location>
</feature>
<reference evidence="3" key="2">
    <citation type="journal article" date="2016" name="Genome Announc.">
        <title>Draft Genome Sequences of Two Novel Amoeba-Resistant Intranuclear Bacteria, 'Candidatus Berkiella cookevillensis' and 'Candidatus Berkiella aquae'.</title>
        <authorList>
            <person name="Mehari Y.T."/>
            <person name="Arivett B.A."/>
            <person name="Farone A.L."/>
            <person name="Gunderson J.H."/>
            <person name="Farone M.B."/>
        </authorList>
    </citation>
    <scope>NUCLEOTIDE SEQUENCE</scope>
    <source>
        <strain evidence="3">HT99</strain>
    </source>
</reference>
<dbReference type="Proteomes" id="UP000051497">
    <property type="component" value="Unassembled WGS sequence"/>
</dbReference>
<keyword evidence="1" id="KW-0732">Signal</keyword>
<dbReference type="EMBL" id="LKAJ02000001">
    <property type="protein sequence ID" value="MCS5711640.1"/>
    <property type="molecule type" value="Genomic_DNA"/>
</dbReference>
<reference evidence="2" key="1">
    <citation type="submission" date="2015-09" db="EMBL/GenBank/DDBJ databases">
        <title>Draft Genome Sequences of Two Novel Amoeba-resistant Intranuclear Bacteria, Candidatus Berkiella cookevillensis and Candidatus Berkiella aquae.</title>
        <authorList>
            <person name="Mehari Y.T."/>
            <person name="Arivett B.A."/>
            <person name="Farone A.L."/>
            <person name="Gunderson J.H."/>
            <person name="Farone M.B."/>
        </authorList>
    </citation>
    <scope>NUCLEOTIDE SEQUENCE [LARGE SCALE GENOMIC DNA]</scope>
    <source>
        <strain evidence="2">HT99</strain>
    </source>
</reference>
<proteinExistence type="predicted"/>
<gene>
    <name evidence="3" type="ORF">HT99x_009335</name>
    <name evidence="2" type="ORF">HT99x_02900</name>
</gene>
<reference evidence="3" key="3">
    <citation type="submission" date="2021-06" db="EMBL/GenBank/DDBJ databases">
        <title>Genomic Description and Analysis of Intracellular Bacteria, Candidatus Berkiella cookevillensis and Candidatus Berkiella aquae.</title>
        <authorList>
            <person name="Kidane D.T."/>
            <person name="Mehari Y.T."/>
            <person name="Rice F.C."/>
            <person name="Arivett B.A."/>
            <person name="Farone A.L."/>
            <person name="Berk S.G."/>
            <person name="Farone M.B."/>
        </authorList>
    </citation>
    <scope>NUCLEOTIDE SEQUENCE</scope>
    <source>
        <strain evidence="3">HT99</strain>
    </source>
</reference>
<accession>A0A0Q9YQD1</accession>
<name>A0A0Q9YQD1_9GAMM</name>
<evidence type="ECO:0000313" key="3">
    <source>
        <dbReference type="EMBL" id="MCS5711640.1"/>
    </source>
</evidence>